<evidence type="ECO:0000313" key="3">
    <source>
        <dbReference type="Proteomes" id="UP000722485"/>
    </source>
</evidence>
<dbReference type="EMBL" id="JAANBB010000298">
    <property type="protein sequence ID" value="KAF7544547.1"/>
    <property type="molecule type" value="Genomic_DNA"/>
</dbReference>
<evidence type="ECO:0000313" key="2">
    <source>
        <dbReference type="EMBL" id="KAF7544547.1"/>
    </source>
</evidence>
<sequence>MPTLRWHSSFRIYPPRFHSHSRIAGPNPQREPPFSLNRRRHYNKRNLHSLPRILIIRLLFFAIFQVEEQDAHAGSRVSNPHEKVRNREVLRAADGEASPGETAATVKIAA</sequence>
<protein>
    <submittedName>
        <fullName evidence="2">Uncharacterized protein</fullName>
    </submittedName>
</protein>
<proteinExistence type="predicted"/>
<gene>
    <name evidence="2" type="ORF">G7Z17_g9869</name>
</gene>
<keyword evidence="3" id="KW-1185">Reference proteome</keyword>
<reference evidence="2" key="1">
    <citation type="submission" date="2020-03" db="EMBL/GenBank/DDBJ databases">
        <title>Draft Genome Sequence of Cylindrodendrum hubeiense.</title>
        <authorList>
            <person name="Buettner E."/>
            <person name="Kellner H."/>
        </authorList>
    </citation>
    <scope>NUCLEOTIDE SEQUENCE</scope>
    <source>
        <strain evidence="2">IHI 201604</strain>
    </source>
</reference>
<dbReference type="AlphaFoldDB" id="A0A9P5LBS8"/>
<feature type="region of interest" description="Disordered" evidence="1">
    <location>
        <begin position="17"/>
        <end position="36"/>
    </location>
</feature>
<name>A0A9P5LBS8_9HYPO</name>
<accession>A0A9P5LBS8</accession>
<organism evidence="2 3">
    <name type="scientific">Cylindrodendrum hubeiense</name>
    <dbReference type="NCBI Taxonomy" id="595255"/>
    <lineage>
        <taxon>Eukaryota</taxon>
        <taxon>Fungi</taxon>
        <taxon>Dikarya</taxon>
        <taxon>Ascomycota</taxon>
        <taxon>Pezizomycotina</taxon>
        <taxon>Sordariomycetes</taxon>
        <taxon>Hypocreomycetidae</taxon>
        <taxon>Hypocreales</taxon>
        <taxon>Nectriaceae</taxon>
        <taxon>Cylindrodendrum</taxon>
    </lineage>
</organism>
<evidence type="ECO:0000256" key="1">
    <source>
        <dbReference type="SAM" id="MobiDB-lite"/>
    </source>
</evidence>
<dbReference type="Proteomes" id="UP000722485">
    <property type="component" value="Unassembled WGS sequence"/>
</dbReference>
<comment type="caution">
    <text evidence="2">The sequence shown here is derived from an EMBL/GenBank/DDBJ whole genome shotgun (WGS) entry which is preliminary data.</text>
</comment>